<dbReference type="RefSeq" id="WP_094485302.1">
    <property type="nucleotide sequence ID" value="NZ_NOXX01000144.1"/>
</dbReference>
<reference evidence="2 3" key="1">
    <citation type="submission" date="2017-07" db="EMBL/GenBank/DDBJ databases">
        <title>Flavobacterium cyanobacteriorum sp. nov., isolated from cyanobacterial aggregates in a eutrophic lake.</title>
        <authorList>
            <person name="Cai H."/>
        </authorList>
    </citation>
    <scope>NUCLEOTIDE SEQUENCE [LARGE SCALE GENOMIC DNA]</scope>
    <source>
        <strain evidence="2 3">TH167</strain>
    </source>
</reference>
<accession>A0A256A1A0</accession>
<comment type="caution">
    <text evidence="2">The sequence shown here is derived from an EMBL/GenBank/DDBJ whole genome shotgun (WGS) entry which is preliminary data.</text>
</comment>
<dbReference type="Pfam" id="PF00535">
    <property type="entry name" value="Glycos_transf_2"/>
    <property type="match status" value="1"/>
</dbReference>
<dbReference type="OrthoDB" id="9788101at2"/>
<sequence length="257" mass="29411">MKLLSVITINYNNLSGLKRTVQSVVSQKNIRLEYIVIDGGSTDGSAEFIAENASRFHYTCSEKDRGIYNAMNKGIAQATGDYLLFMNSGDELVDDPYILEKCLPYLQKDVVSFSCQLRKNGNFQGIRTHAASPTLFQLWMSGLKHQSTFIKRSLFEKYGSYDESFRIAGDYEFWIRIGINPQVRFQGVNQVIAIFELDGISQQGTWGEEHERIDQMWLPHLISDFKRLRDLHLFDKPAILAAGKALAKTVKRLRRKK</sequence>
<dbReference type="Proteomes" id="UP000216035">
    <property type="component" value="Unassembled WGS sequence"/>
</dbReference>
<evidence type="ECO:0000259" key="1">
    <source>
        <dbReference type="Pfam" id="PF00535"/>
    </source>
</evidence>
<dbReference type="SUPFAM" id="SSF53448">
    <property type="entry name" value="Nucleotide-diphospho-sugar transferases"/>
    <property type="match status" value="1"/>
</dbReference>
<dbReference type="Gene3D" id="3.90.550.10">
    <property type="entry name" value="Spore Coat Polysaccharide Biosynthesis Protein SpsA, Chain A"/>
    <property type="match status" value="1"/>
</dbReference>
<dbReference type="PANTHER" id="PTHR22916:SF67">
    <property type="entry name" value="COLANIC ACID BIOSYNTHESIS GLYCOSYL TRANSFERASE WCAE-RELATED"/>
    <property type="match status" value="1"/>
</dbReference>
<evidence type="ECO:0000313" key="2">
    <source>
        <dbReference type="EMBL" id="OYQ47421.1"/>
    </source>
</evidence>
<evidence type="ECO:0000313" key="3">
    <source>
        <dbReference type="Proteomes" id="UP000216035"/>
    </source>
</evidence>
<gene>
    <name evidence="2" type="ORF">CHX27_03075</name>
</gene>
<keyword evidence="3" id="KW-1185">Reference proteome</keyword>
<name>A0A256A1A0_9FLAO</name>
<proteinExistence type="predicted"/>
<dbReference type="PANTHER" id="PTHR22916">
    <property type="entry name" value="GLYCOSYLTRANSFERASE"/>
    <property type="match status" value="1"/>
</dbReference>
<organism evidence="2 3">
    <name type="scientific">Flavobacterium aurantiibacter</name>
    <dbReference type="NCBI Taxonomy" id="2023067"/>
    <lineage>
        <taxon>Bacteria</taxon>
        <taxon>Pseudomonadati</taxon>
        <taxon>Bacteroidota</taxon>
        <taxon>Flavobacteriia</taxon>
        <taxon>Flavobacteriales</taxon>
        <taxon>Flavobacteriaceae</taxon>
        <taxon>Flavobacterium</taxon>
    </lineage>
</organism>
<dbReference type="AlphaFoldDB" id="A0A256A1A0"/>
<dbReference type="InterPro" id="IPR001173">
    <property type="entry name" value="Glyco_trans_2-like"/>
</dbReference>
<feature type="domain" description="Glycosyltransferase 2-like" evidence="1">
    <location>
        <begin position="5"/>
        <end position="137"/>
    </location>
</feature>
<dbReference type="InterPro" id="IPR029044">
    <property type="entry name" value="Nucleotide-diphossugar_trans"/>
</dbReference>
<protein>
    <recommendedName>
        <fullName evidence="1">Glycosyltransferase 2-like domain-containing protein</fullName>
    </recommendedName>
</protein>
<dbReference type="GO" id="GO:0016758">
    <property type="term" value="F:hexosyltransferase activity"/>
    <property type="evidence" value="ECO:0007669"/>
    <property type="project" value="UniProtKB-ARBA"/>
</dbReference>
<dbReference type="CDD" id="cd06433">
    <property type="entry name" value="GT_2_WfgS_like"/>
    <property type="match status" value="1"/>
</dbReference>
<dbReference type="EMBL" id="NOXX01000144">
    <property type="protein sequence ID" value="OYQ47421.1"/>
    <property type="molecule type" value="Genomic_DNA"/>
</dbReference>